<feature type="region of interest" description="Disordered" evidence="5">
    <location>
        <begin position="689"/>
        <end position="716"/>
    </location>
</feature>
<feature type="region of interest" description="Disordered" evidence="5">
    <location>
        <begin position="594"/>
        <end position="617"/>
    </location>
</feature>
<dbReference type="RefSeq" id="XP_004355068.1">
    <property type="nucleotide sequence ID" value="XM_004355016.1"/>
</dbReference>
<feature type="non-terminal residue" evidence="7">
    <location>
        <position position="1"/>
    </location>
</feature>
<accession>L8HG31</accession>
<feature type="region of interest" description="Disordered" evidence="5">
    <location>
        <begin position="1374"/>
        <end position="1396"/>
    </location>
</feature>
<dbReference type="GO" id="GO:0006893">
    <property type="term" value="P:Golgi to plasma membrane transport"/>
    <property type="evidence" value="ECO:0007669"/>
    <property type="project" value="TreeGrafter"/>
</dbReference>
<organism evidence="7 8">
    <name type="scientific">Acanthamoeba castellanii (strain ATCC 30010 / Neff)</name>
    <dbReference type="NCBI Taxonomy" id="1257118"/>
    <lineage>
        <taxon>Eukaryota</taxon>
        <taxon>Amoebozoa</taxon>
        <taxon>Discosea</taxon>
        <taxon>Longamoebia</taxon>
        <taxon>Centramoebida</taxon>
        <taxon>Acanthamoebidae</taxon>
        <taxon>Acanthamoeba</taxon>
    </lineage>
</organism>
<dbReference type="InterPro" id="IPR007225">
    <property type="entry name" value="EXOC6/Sec15"/>
</dbReference>
<dbReference type="InterPro" id="IPR042045">
    <property type="entry name" value="EXOC6/Sec15_C_dom1"/>
</dbReference>
<dbReference type="Gene3D" id="3.30.60.90">
    <property type="match status" value="1"/>
</dbReference>
<dbReference type="Pfam" id="PF04091">
    <property type="entry name" value="Sec15_C"/>
    <property type="match status" value="1"/>
</dbReference>
<evidence type="ECO:0000259" key="6">
    <source>
        <dbReference type="PROSITE" id="PS50135"/>
    </source>
</evidence>
<evidence type="ECO:0000256" key="1">
    <source>
        <dbReference type="ARBA" id="ARBA00022723"/>
    </source>
</evidence>
<dbReference type="EMBL" id="KB007816">
    <property type="protein sequence ID" value="ELR24494.1"/>
    <property type="molecule type" value="Genomic_DNA"/>
</dbReference>
<evidence type="ECO:0000256" key="4">
    <source>
        <dbReference type="PROSITE-ProRule" id="PRU00228"/>
    </source>
</evidence>
<dbReference type="STRING" id="1257118.L8HG31"/>
<keyword evidence="8" id="KW-1185">Reference proteome</keyword>
<dbReference type="KEGG" id="acan:ACA1_032430"/>
<feature type="domain" description="ZZ-type" evidence="6">
    <location>
        <begin position="444"/>
        <end position="502"/>
    </location>
</feature>
<keyword evidence="1" id="KW-0479">Metal-binding</keyword>
<name>L8HG31_ACACF</name>
<proteinExistence type="predicted"/>
<dbReference type="Pfam" id="PF00569">
    <property type="entry name" value="ZZ"/>
    <property type="match status" value="1"/>
</dbReference>
<dbReference type="GO" id="GO:0090522">
    <property type="term" value="P:vesicle tethering involved in exocytosis"/>
    <property type="evidence" value="ECO:0007669"/>
    <property type="project" value="InterPro"/>
</dbReference>
<dbReference type="SUPFAM" id="SSF57850">
    <property type="entry name" value="RING/U-box"/>
    <property type="match status" value="1"/>
</dbReference>
<dbReference type="VEuPathDB" id="AmoebaDB:ACA1_032430"/>
<dbReference type="OrthoDB" id="10267033at2759"/>
<dbReference type="PANTHER" id="PTHR12702:SF0">
    <property type="entry name" value="EXOCYST COMPLEX COMPONENT 6"/>
    <property type="match status" value="1"/>
</dbReference>
<feature type="compositionally biased region" description="Basic and acidic residues" evidence="5">
    <location>
        <begin position="705"/>
        <end position="716"/>
    </location>
</feature>
<evidence type="ECO:0000256" key="5">
    <source>
        <dbReference type="SAM" id="MobiDB-lite"/>
    </source>
</evidence>
<dbReference type="GO" id="GO:0006886">
    <property type="term" value="P:intracellular protein transport"/>
    <property type="evidence" value="ECO:0007669"/>
    <property type="project" value="InterPro"/>
</dbReference>
<keyword evidence="3" id="KW-0862">Zinc</keyword>
<evidence type="ECO:0000256" key="3">
    <source>
        <dbReference type="ARBA" id="ARBA00022833"/>
    </source>
</evidence>
<feature type="region of interest" description="Disordered" evidence="5">
    <location>
        <begin position="1255"/>
        <end position="1284"/>
    </location>
</feature>
<evidence type="ECO:0000256" key="2">
    <source>
        <dbReference type="ARBA" id="ARBA00022771"/>
    </source>
</evidence>
<feature type="region of interest" description="Disordered" evidence="5">
    <location>
        <begin position="814"/>
        <end position="834"/>
    </location>
</feature>
<evidence type="ECO:0000313" key="7">
    <source>
        <dbReference type="EMBL" id="ELR24494.1"/>
    </source>
</evidence>
<dbReference type="PROSITE" id="PS50135">
    <property type="entry name" value="ZF_ZZ_2"/>
    <property type="match status" value="1"/>
</dbReference>
<gene>
    <name evidence="7" type="ORF">ACA1_032430</name>
</gene>
<dbReference type="PANTHER" id="PTHR12702">
    <property type="entry name" value="SEC15"/>
    <property type="match status" value="1"/>
</dbReference>
<dbReference type="SMART" id="SM00291">
    <property type="entry name" value="ZnF_ZZ"/>
    <property type="match status" value="1"/>
</dbReference>
<feature type="compositionally biased region" description="Basic and acidic residues" evidence="5">
    <location>
        <begin position="1255"/>
        <end position="1273"/>
    </location>
</feature>
<dbReference type="InterPro" id="IPR046361">
    <property type="entry name" value="EXOC6/Sec15_C"/>
</dbReference>
<dbReference type="InterPro" id="IPR000433">
    <property type="entry name" value="Znf_ZZ"/>
</dbReference>
<dbReference type="CDD" id="cd02338">
    <property type="entry name" value="ZZ_PCMF_like"/>
    <property type="match status" value="1"/>
</dbReference>
<reference evidence="7 8" key="1">
    <citation type="journal article" date="2013" name="Genome Biol.">
        <title>Genome of Acanthamoeba castellanii highlights extensive lateral gene transfer and early evolution of tyrosine kinase signaling.</title>
        <authorList>
            <person name="Clarke M."/>
            <person name="Lohan A.J."/>
            <person name="Liu B."/>
            <person name="Lagkouvardos I."/>
            <person name="Roy S."/>
            <person name="Zafar N."/>
            <person name="Bertelli C."/>
            <person name="Schilde C."/>
            <person name="Kianianmomeni A."/>
            <person name="Burglin T.R."/>
            <person name="Frech C."/>
            <person name="Turcotte B."/>
            <person name="Kopec K.O."/>
            <person name="Synnott J.M."/>
            <person name="Choo C."/>
            <person name="Paponov I."/>
            <person name="Finkler A."/>
            <person name="Soon Heng Tan C."/>
            <person name="Hutchins A.P."/>
            <person name="Weinmeier T."/>
            <person name="Rattei T."/>
            <person name="Chu J.S."/>
            <person name="Gimenez G."/>
            <person name="Irimia M."/>
            <person name="Rigden D.J."/>
            <person name="Fitzpatrick D.A."/>
            <person name="Lorenzo-Morales J."/>
            <person name="Bateman A."/>
            <person name="Chiu C.H."/>
            <person name="Tang P."/>
            <person name="Hegemann P."/>
            <person name="Fromm H."/>
            <person name="Raoult D."/>
            <person name="Greub G."/>
            <person name="Miranda-Saavedra D."/>
            <person name="Chen N."/>
            <person name="Nash P."/>
            <person name="Ginger M.L."/>
            <person name="Horn M."/>
            <person name="Schaap P."/>
            <person name="Caler L."/>
            <person name="Loftus B."/>
        </authorList>
    </citation>
    <scope>NUCLEOTIDE SEQUENCE [LARGE SCALE GENOMIC DNA]</scope>
    <source>
        <strain evidence="7 8">Neff</strain>
    </source>
</reference>
<feature type="compositionally biased region" description="Polar residues" evidence="5">
    <location>
        <begin position="594"/>
        <end position="603"/>
    </location>
</feature>
<dbReference type="Proteomes" id="UP000011083">
    <property type="component" value="Unassembled WGS sequence"/>
</dbReference>
<dbReference type="GO" id="GO:0016020">
    <property type="term" value="C:membrane"/>
    <property type="evidence" value="ECO:0007669"/>
    <property type="project" value="TreeGrafter"/>
</dbReference>
<dbReference type="Gene3D" id="1.10.357.30">
    <property type="entry name" value="Exocyst complex subunit Sec15 C-terminal domain, N-terminal subdomain"/>
    <property type="match status" value="1"/>
</dbReference>
<sequence>ETVYKAPESVAQEKEDKKRRRKKEATTPRGRGAAKGSEASRPTTRQESEDDEDVGIFQRVGVTFTPVYKCIHIYENLSSLTEFENYYQYTRQGPAGPAFLASRRAYESYFYQITGFFIVEAHVWHTTQNLISPSTVKGWWETAAHRIRAALQEQVTTYCRDVVVLQQLRDFVFLFTRTISAYGYDVTLMQDFFKNMRDKYIDLATQSYREEFLTVMERETFQPLYIADEEEYQLMILDNNLDQIFPHQLRLPMKFPFCAFVPNCVSIVKHFIKTYYEFSKDLFADTDEFVKKGTELLLKVMCSTISKQMMDSSNSNVSSLVQLSLSLPYMKNCCNIFEAYIASFKYELNLIIIIIHMIEQRLLIYLGAEASPLSRSMFDALRENAEKRMFEVIDRKIDELFDNVDINWAAAKSEFKLFAYDPLQSYKCISATVLQGPSTLTGQHHGVVCDGCQRYAFRGQRYLCSDPVCREYNLCHTCQQLGVTNKQHQKDHAMDVIAEPQPANAVPALAPQCLASGYFFTTGHQLGVLLPPGVPPNTLRRGKMMCRVFNMRQGRHVSDLMVENGHNGQCICYDRKNNLLWMHSSETSSVLHWTHLGKTSPSPGNRPDEPLSEGDEDAAAAVTATLAGPSTASAGSFVISSLLQVLAANVQHLIQVLSPEEASKSFGLVLLDIRDLVLRLALGRVLPQPTTTTTTTTTAPVSQTGEKRPGDKTHDRVVQADARRCLLVGLPIFYPTHDKQVQFLHELLAILQVEEEKTSLATEGQTPHHTAHSHLPSPARLLLDDLLEKLSQELALGLGDMLFAPILSEVEATGAQRKERGAADAEPSSTAEAMDRAVVTSESSEKLVRDLIELAVGLMKKSSEDAKVRKTRMEQEVRSLLLDTEGSPVGPTAAEEARTIYNVLLAVQRDLLSSIGFSPSIESSGEEEEEPAIAESGEVKRLLRWTSLMIQKSIEMVGLVLPRSALREGEATIKPDDQIRAHYFVVRLGALRDSLFGVVLPPLVTSLYHFADRPDFVDVLPALLQLLWELDEMNKFFVASKAAFKNLHLAQEADKQKRRQEAAAIAQLAAIEASRTPSTKDRKARASLPEAEDEVEAPVSYPFAWLLELEKTLGTVCGMLSSSLMAGTPETSQERPYLSHLRSDLFSAGLEDSEDEALVDASATEGMDVDEGASKTAPQGDFFKRLMAVDESDDELGPLVKWISAAGPRLPIPAQAEKAVASAVRGTFAAVVKHANLEPQLVEWASQLRTAAQKRMDLDAKEGDSDDTRDRQAPRPLAQAKRGTHYADRLEGCSRSSILAVRQSFAELFRFLLRSLAGQEEGTNVSREAEQLKFHTLVLNALALDYRMFDYALFSNSDFHAVLHKLSTHDVALRQEPSSSSSSSSSTANPAPEAVAASKLRAHKKRVVRVARDLFLLSAARCLAWTPTPLTLKNNHLGEDEAQQILDLQDAVLRTIFFTELGSHRREEEAASEAMRSSDLDDDYHHSLLALLYQLKRTATMQRFFSSSESIHNLLSLLKLGSPRVQRLVTRLPDAS</sequence>
<dbReference type="GO" id="GO:0000145">
    <property type="term" value="C:exocyst"/>
    <property type="evidence" value="ECO:0007669"/>
    <property type="project" value="TreeGrafter"/>
</dbReference>
<feature type="region of interest" description="Disordered" evidence="5">
    <location>
        <begin position="1"/>
        <end position="52"/>
    </location>
</feature>
<dbReference type="GeneID" id="14925520"/>
<protein>
    <submittedName>
        <fullName evidence="7">Exocyst complex component 6, putative</fullName>
    </submittedName>
</protein>
<evidence type="ECO:0000313" key="8">
    <source>
        <dbReference type="Proteomes" id="UP000011083"/>
    </source>
</evidence>
<dbReference type="PROSITE" id="PS01357">
    <property type="entry name" value="ZF_ZZ_1"/>
    <property type="match status" value="1"/>
</dbReference>
<keyword evidence="2 4" id="KW-0863">Zinc-finger</keyword>
<dbReference type="InterPro" id="IPR043145">
    <property type="entry name" value="Znf_ZZ_sf"/>
</dbReference>
<dbReference type="GO" id="GO:0008270">
    <property type="term" value="F:zinc ion binding"/>
    <property type="evidence" value="ECO:0007669"/>
    <property type="project" value="UniProtKB-KW"/>
</dbReference>